<dbReference type="PROSITE" id="PS50088">
    <property type="entry name" value="ANK_REPEAT"/>
    <property type="match status" value="3"/>
</dbReference>
<feature type="repeat" description="ANK" evidence="2">
    <location>
        <begin position="70"/>
        <end position="102"/>
    </location>
</feature>
<dbReference type="PANTHER" id="PTHR24119:SF0">
    <property type="entry name" value="ACYL-COA-BINDING DOMAIN-CONTAINING PROTEIN 6"/>
    <property type="match status" value="1"/>
</dbReference>
<feature type="repeat" description="ANK" evidence="2">
    <location>
        <begin position="1"/>
        <end position="34"/>
    </location>
</feature>
<dbReference type="Pfam" id="PF12796">
    <property type="entry name" value="Ank_2"/>
    <property type="match status" value="1"/>
</dbReference>
<dbReference type="GO" id="GO:0000062">
    <property type="term" value="F:fatty-acyl-CoA binding"/>
    <property type="evidence" value="ECO:0007669"/>
    <property type="project" value="TreeGrafter"/>
</dbReference>
<protein>
    <recommendedName>
        <fullName evidence="5">Ankyrin repeat protein</fullName>
    </recommendedName>
</protein>
<keyword evidence="4" id="KW-1185">Reference proteome</keyword>
<gene>
    <name evidence="3" type="ORF">MNOR_LOCUS9297</name>
</gene>
<dbReference type="Gene3D" id="1.25.40.20">
    <property type="entry name" value="Ankyrin repeat-containing domain"/>
    <property type="match status" value="1"/>
</dbReference>
<dbReference type="SUPFAM" id="SSF48403">
    <property type="entry name" value="Ankyrin repeat"/>
    <property type="match status" value="1"/>
</dbReference>
<feature type="non-terminal residue" evidence="3">
    <location>
        <position position="1"/>
    </location>
</feature>
<keyword evidence="1" id="KW-0446">Lipid-binding</keyword>
<dbReference type="AlphaFoldDB" id="A0AAV2Q7B1"/>
<evidence type="ECO:0000256" key="1">
    <source>
        <dbReference type="ARBA" id="ARBA00023121"/>
    </source>
</evidence>
<feature type="repeat" description="ANK" evidence="2">
    <location>
        <begin position="36"/>
        <end position="69"/>
    </location>
</feature>
<accession>A0AAV2Q7B1</accession>
<dbReference type="EMBL" id="CAXKWB010004476">
    <property type="protein sequence ID" value="CAL4073810.1"/>
    <property type="molecule type" value="Genomic_DNA"/>
</dbReference>
<evidence type="ECO:0000313" key="4">
    <source>
        <dbReference type="Proteomes" id="UP001497623"/>
    </source>
</evidence>
<proteinExistence type="predicted"/>
<name>A0AAV2Q7B1_MEGNR</name>
<dbReference type="SMART" id="SM00248">
    <property type="entry name" value="ANK"/>
    <property type="match status" value="3"/>
</dbReference>
<sequence length="103" mass="10959">GLTPLISAAMRQSDNIGIARILLEAGADPNILQKGVNRTALHYTALIPNREEFAKLLLDYGADSDIKDNGGDTALHITADKGRKEVAKILLAAGANKSLHNND</sequence>
<feature type="non-terminal residue" evidence="3">
    <location>
        <position position="103"/>
    </location>
</feature>
<dbReference type="PANTHER" id="PTHR24119">
    <property type="entry name" value="ACYL-COA-BINDING DOMAIN-CONTAINING PROTEIN 6"/>
    <property type="match status" value="1"/>
</dbReference>
<dbReference type="Proteomes" id="UP001497623">
    <property type="component" value="Unassembled WGS sequence"/>
</dbReference>
<evidence type="ECO:0008006" key="5">
    <source>
        <dbReference type="Google" id="ProtNLM"/>
    </source>
</evidence>
<dbReference type="PROSITE" id="PS50297">
    <property type="entry name" value="ANK_REP_REGION"/>
    <property type="match status" value="3"/>
</dbReference>
<comment type="caution">
    <text evidence="3">The sequence shown here is derived from an EMBL/GenBank/DDBJ whole genome shotgun (WGS) entry which is preliminary data.</text>
</comment>
<reference evidence="3 4" key="1">
    <citation type="submission" date="2024-05" db="EMBL/GenBank/DDBJ databases">
        <authorList>
            <person name="Wallberg A."/>
        </authorList>
    </citation>
    <scope>NUCLEOTIDE SEQUENCE [LARGE SCALE GENOMIC DNA]</scope>
</reference>
<dbReference type="InterPro" id="IPR036770">
    <property type="entry name" value="Ankyrin_rpt-contain_sf"/>
</dbReference>
<dbReference type="InterPro" id="IPR002110">
    <property type="entry name" value="Ankyrin_rpt"/>
</dbReference>
<evidence type="ECO:0000313" key="3">
    <source>
        <dbReference type="EMBL" id="CAL4073810.1"/>
    </source>
</evidence>
<evidence type="ECO:0000256" key="2">
    <source>
        <dbReference type="PROSITE-ProRule" id="PRU00023"/>
    </source>
</evidence>
<organism evidence="3 4">
    <name type="scientific">Meganyctiphanes norvegica</name>
    <name type="common">Northern krill</name>
    <name type="synonym">Thysanopoda norvegica</name>
    <dbReference type="NCBI Taxonomy" id="48144"/>
    <lineage>
        <taxon>Eukaryota</taxon>
        <taxon>Metazoa</taxon>
        <taxon>Ecdysozoa</taxon>
        <taxon>Arthropoda</taxon>
        <taxon>Crustacea</taxon>
        <taxon>Multicrustacea</taxon>
        <taxon>Malacostraca</taxon>
        <taxon>Eumalacostraca</taxon>
        <taxon>Eucarida</taxon>
        <taxon>Euphausiacea</taxon>
        <taxon>Euphausiidae</taxon>
        <taxon>Meganyctiphanes</taxon>
    </lineage>
</organism>
<keyword evidence="2" id="KW-0040">ANK repeat</keyword>